<comment type="similarity">
    <text evidence="1">Belongs to the enoyl-CoA hydratase/isomerase family.</text>
</comment>
<dbReference type="InterPro" id="IPR001753">
    <property type="entry name" value="Enoyl-CoA_hydra/iso"/>
</dbReference>
<keyword evidence="3" id="KW-1185">Reference proteome</keyword>
<dbReference type="PANTHER" id="PTHR42964">
    <property type="entry name" value="ENOYL-COA HYDRATASE"/>
    <property type="match status" value="1"/>
</dbReference>
<dbReference type="PANTHER" id="PTHR42964:SF1">
    <property type="entry name" value="POLYKETIDE BIOSYNTHESIS ENOYL-COA HYDRATASE PKSH-RELATED"/>
    <property type="match status" value="1"/>
</dbReference>
<name>D8M1X2_BLAHO</name>
<dbReference type="InterPro" id="IPR014748">
    <property type="entry name" value="Enoyl-CoA_hydra_C"/>
</dbReference>
<reference evidence="2" key="1">
    <citation type="submission" date="2010-02" db="EMBL/GenBank/DDBJ databases">
        <title>Sequencing and annotation of the Blastocystis hominis genome.</title>
        <authorList>
            <person name="Wincker P."/>
        </authorList>
    </citation>
    <scope>NUCLEOTIDE SEQUENCE</scope>
    <source>
        <strain evidence="2">Singapore isolate B</strain>
    </source>
</reference>
<dbReference type="Proteomes" id="UP000008312">
    <property type="component" value="Unassembled WGS sequence"/>
</dbReference>
<dbReference type="EMBL" id="FN668646">
    <property type="protein sequence ID" value="CBK22061.2"/>
    <property type="molecule type" value="Genomic_DNA"/>
</dbReference>
<dbReference type="InterPro" id="IPR051683">
    <property type="entry name" value="Enoyl-CoA_Hydratase/Isomerase"/>
</dbReference>
<dbReference type="SUPFAM" id="SSF52096">
    <property type="entry name" value="ClpP/crotonase"/>
    <property type="match status" value="1"/>
</dbReference>
<evidence type="ECO:0000313" key="2">
    <source>
        <dbReference type="EMBL" id="CBK22061.2"/>
    </source>
</evidence>
<dbReference type="GeneID" id="24919338"/>
<accession>D8M1X2</accession>
<dbReference type="InterPro" id="IPR029045">
    <property type="entry name" value="ClpP/crotonase-like_dom_sf"/>
</dbReference>
<evidence type="ECO:0000313" key="3">
    <source>
        <dbReference type="Proteomes" id="UP000008312"/>
    </source>
</evidence>
<dbReference type="InParanoid" id="D8M1X2"/>
<sequence length="193" mass="21213">MKNTASMSKEEIVADSMKLRTMLLKCDRLRIPTLCFVKGGCIGGGVGLCSTSKNVVATPSSWFLFSETRLGIIPAVVSPFVLNRIGAIRTRRTMMIPERIGATDALRIGLVDRIVEDEAAMEAYEKEWRKCVKAAAPQAVGLVSDLIDAMSENQSSEKQGEISVNMLCERRQSEEGKEGMGCFFSKTKPSWVL</sequence>
<protein>
    <submittedName>
        <fullName evidence="2">Uncharacterized protein</fullName>
    </submittedName>
</protein>
<dbReference type="OMA" id="CERRQSE"/>
<organism evidence="2">
    <name type="scientific">Blastocystis hominis</name>
    <dbReference type="NCBI Taxonomy" id="12968"/>
    <lineage>
        <taxon>Eukaryota</taxon>
        <taxon>Sar</taxon>
        <taxon>Stramenopiles</taxon>
        <taxon>Bigyra</taxon>
        <taxon>Opalozoa</taxon>
        <taxon>Opalinata</taxon>
        <taxon>Blastocystidae</taxon>
        <taxon>Blastocystis</taxon>
    </lineage>
</organism>
<dbReference type="AlphaFoldDB" id="D8M1X2"/>
<dbReference type="OrthoDB" id="410701at2759"/>
<proteinExistence type="inferred from homology"/>
<dbReference type="RefSeq" id="XP_012896109.1">
    <property type="nucleotide sequence ID" value="XM_013040655.1"/>
</dbReference>
<gene>
    <name evidence="2" type="ORF">GSBLH_T00002132001</name>
</gene>
<dbReference type="Gene3D" id="3.90.226.10">
    <property type="entry name" value="2-enoyl-CoA Hydratase, Chain A, domain 1"/>
    <property type="match status" value="1"/>
</dbReference>
<dbReference type="Pfam" id="PF00378">
    <property type="entry name" value="ECH_1"/>
    <property type="match status" value="1"/>
</dbReference>
<dbReference type="Gene3D" id="1.10.12.10">
    <property type="entry name" value="Lyase 2-enoyl-coa Hydratase, Chain A, domain 2"/>
    <property type="match status" value="1"/>
</dbReference>
<evidence type="ECO:0000256" key="1">
    <source>
        <dbReference type="ARBA" id="ARBA00005254"/>
    </source>
</evidence>